<feature type="compositionally biased region" description="Polar residues" evidence="3">
    <location>
        <begin position="201"/>
        <end position="212"/>
    </location>
</feature>
<dbReference type="InterPro" id="IPR037590">
    <property type="entry name" value="WDR24"/>
</dbReference>
<feature type="region of interest" description="Disordered" evidence="3">
    <location>
        <begin position="102"/>
        <end position="370"/>
    </location>
</feature>
<dbReference type="EMBL" id="OZ037948">
    <property type="protein sequence ID" value="CAL1708339.1"/>
    <property type="molecule type" value="Genomic_DNA"/>
</dbReference>
<keyword evidence="1" id="KW-0853">WD repeat</keyword>
<feature type="compositionally biased region" description="Acidic residues" evidence="3">
    <location>
        <begin position="230"/>
        <end position="241"/>
    </location>
</feature>
<dbReference type="Proteomes" id="UP001497453">
    <property type="component" value="Chromosome 5"/>
</dbReference>
<gene>
    <name evidence="4" type="ORF">GFSPODELE1_LOCUS6806</name>
</gene>
<proteinExistence type="predicted"/>
<evidence type="ECO:0000313" key="4">
    <source>
        <dbReference type="EMBL" id="CAL1708339.1"/>
    </source>
</evidence>
<evidence type="ECO:0000256" key="2">
    <source>
        <dbReference type="ARBA" id="ARBA00022737"/>
    </source>
</evidence>
<dbReference type="PANTHER" id="PTHR46200:SF1">
    <property type="entry name" value="GATOR COMPLEX PROTEIN WDR24"/>
    <property type="match status" value="1"/>
</dbReference>
<dbReference type="PANTHER" id="PTHR46200">
    <property type="entry name" value="GATOR COMPLEX PROTEIN WDR24"/>
    <property type="match status" value="1"/>
</dbReference>
<name>A0ABP1DNT0_9APHY</name>
<feature type="compositionally biased region" description="Low complexity" evidence="3">
    <location>
        <begin position="142"/>
        <end position="163"/>
    </location>
</feature>
<organism evidence="4 5">
    <name type="scientific">Somion occarium</name>
    <dbReference type="NCBI Taxonomy" id="3059160"/>
    <lineage>
        <taxon>Eukaryota</taxon>
        <taxon>Fungi</taxon>
        <taxon>Dikarya</taxon>
        <taxon>Basidiomycota</taxon>
        <taxon>Agaricomycotina</taxon>
        <taxon>Agaricomycetes</taxon>
        <taxon>Polyporales</taxon>
        <taxon>Cerrenaceae</taxon>
        <taxon>Somion</taxon>
    </lineage>
</organism>
<keyword evidence="2" id="KW-0677">Repeat</keyword>
<evidence type="ECO:0000256" key="3">
    <source>
        <dbReference type="SAM" id="MobiDB-lite"/>
    </source>
</evidence>
<evidence type="ECO:0000256" key="1">
    <source>
        <dbReference type="ARBA" id="ARBA00022574"/>
    </source>
</evidence>
<feature type="region of interest" description="Disordered" evidence="3">
    <location>
        <begin position="673"/>
        <end position="702"/>
    </location>
</feature>
<sequence length="770" mass="83608">MLKPLDAVPRVAATWDVSGSLVFVADRPRRWEVPYDDIPPEKRQLVQEQKGKLKALGDKTYGPKTQTVGMLAGTDLTEDIDVFVKLAKGYIFEVSVLPPRSISLDDHAHGRRSSASPASSRHSPEKPSAPSSIMGYLTLQRVTPASSVHSSPHHASSALPSVSGVRRPSNSGLSALTPISSGPQKRPKMFPSYGRRPSFLHSAQSASPSDMSVKSGPLSLKHVEEGALSDSDEEDEDEEEKGSDRGSIHTEISTSFRPSISPYLYPRTSGATSHMHIHPNPSPLSRVAGQQTWTEDEDDKDGKDSPSPASSSNSDYENSDGEGSDTAFKVSKGKISRRSSKSSCHRTRSRSSTVASLAASQPTLKHTSTLMVQMPKLTKQDSQSSIRTVTAVNSPYMDDMKDPSSLYRDDTIRDLASSFSFGHPGSVQPTSYLQHKCVRSTISAEFTLGRVRSSRGTSVERNLDAIPKKRAASVTKEQVEEVEGHVRDVGWEALRESLDVFAHEGDVQMCTLLSLVAGAELKVSRTRLVRFLESYMYLLVRLRLHTSAAYMRKFTPAEEVRNTTLLEMTIYTACGRCRKPLMLPSGGTVLSTTPTSTVMPHHQVKLSLEPKPPPKPAENYAFCLQCKQSSSRCSICHLSVRAMLFKCTVCMHGGHQECYQMYYLRQPMVEIKPHQPPVPQPPAPPRPPTPSLVHQSKPPTRGRVLSRVADDVSDDGVSAIVKDGNSDGGGPAGVGGGVGGSMAVLGHPCAAGCGHYCWAASDALYSQPLE</sequence>
<feature type="compositionally biased region" description="Basic residues" evidence="3">
    <location>
        <begin position="331"/>
        <end position="349"/>
    </location>
</feature>
<protein>
    <submittedName>
        <fullName evidence="4">Uncharacterized protein</fullName>
    </submittedName>
</protein>
<evidence type="ECO:0000313" key="5">
    <source>
        <dbReference type="Proteomes" id="UP001497453"/>
    </source>
</evidence>
<feature type="compositionally biased region" description="Low complexity" evidence="3">
    <location>
        <begin position="305"/>
        <end position="316"/>
    </location>
</feature>
<feature type="compositionally biased region" description="Pro residues" evidence="3">
    <location>
        <begin position="674"/>
        <end position="690"/>
    </location>
</feature>
<keyword evidence="5" id="KW-1185">Reference proteome</keyword>
<feature type="compositionally biased region" description="Polar residues" evidence="3">
    <location>
        <begin position="168"/>
        <end position="183"/>
    </location>
</feature>
<accession>A0ABP1DNT0</accession>
<reference evidence="5" key="1">
    <citation type="submission" date="2024-04" db="EMBL/GenBank/DDBJ databases">
        <authorList>
            <person name="Shaw F."/>
            <person name="Minotto A."/>
        </authorList>
    </citation>
    <scope>NUCLEOTIDE SEQUENCE [LARGE SCALE GENOMIC DNA]</scope>
</reference>
<feature type="compositionally biased region" description="Polar residues" evidence="3">
    <location>
        <begin position="353"/>
        <end position="370"/>
    </location>
</feature>